<gene>
    <name evidence="2" type="ORF">LJ739_17335</name>
</gene>
<sequence>MDNRRRTLIKNIACAGISATACIKAPYVFARQRPVTLRVLGTHVTLQESLRQRAMHDLGIDLQFSPGGSAAVLQQASMRPQSFDLYEQWSNSIQVLWRSGAIQPIDKKRIRYWDEINNLTKTGKLTTDARVGFGDAPFKLLHVQKKRTLGPDHTGQISFLPYVHNVDSFGYNTDVIPAGEDYLTESWGWLLDEQYRGKVAIVNAPTIGLFDLALALQAKGLHTFDDVGSLRKDELDAMFNTLIALKQAGHFNGFWTSVPESVDYMRSGRTIIQSMFSPGITQLNGEGIPARFAAPKEGYRGWHGVMCLSSATEGRHRDAAYEYMNWWLSGWPGAFIARQGYYISNPARSADYLSDAEWDYWYGGEPAQTDLKGTDGQIVVKRGQRRTGGSYQKRFSNVAVWNSVMPTYEYSLQKWYEFISS</sequence>
<evidence type="ECO:0000313" key="3">
    <source>
        <dbReference type="Proteomes" id="UP001520878"/>
    </source>
</evidence>
<name>A0ABS8GD40_9ALTE</name>
<dbReference type="Pfam" id="PF13343">
    <property type="entry name" value="SBP_bac_6"/>
    <property type="match status" value="1"/>
</dbReference>
<organism evidence="2 3">
    <name type="scientific">Fluctibacter halophilus</name>
    <dbReference type="NCBI Taxonomy" id="226011"/>
    <lineage>
        <taxon>Bacteria</taxon>
        <taxon>Pseudomonadati</taxon>
        <taxon>Pseudomonadota</taxon>
        <taxon>Gammaproteobacteria</taxon>
        <taxon>Alteromonadales</taxon>
        <taxon>Alteromonadaceae</taxon>
        <taxon>Fluctibacter</taxon>
    </lineage>
</organism>
<evidence type="ECO:0000313" key="2">
    <source>
        <dbReference type="EMBL" id="MCC2618021.1"/>
    </source>
</evidence>
<dbReference type="PANTHER" id="PTHR30222:SF17">
    <property type="entry name" value="SPERMIDINE_PUTRESCINE-BINDING PERIPLASMIC PROTEIN"/>
    <property type="match status" value="1"/>
</dbReference>
<dbReference type="PROSITE" id="PS51257">
    <property type="entry name" value="PROKAR_LIPOPROTEIN"/>
    <property type="match status" value="1"/>
</dbReference>
<proteinExistence type="predicted"/>
<protein>
    <submittedName>
        <fullName evidence="2">Extracellular solute-binding protein</fullName>
    </submittedName>
</protein>
<dbReference type="RefSeq" id="WP_229162508.1">
    <property type="nucleotide sequence ID" value="NZ_JAJEWP010000007.1"/>
</dbReference>
<dbReference type="Gene3D" id="3.40.190.10">
    <property type="entry name" value="Periplasmic binding protein-like II"/>
    <property type="match status" value="2"/>
</dbReference>
<reference evidence="2 3" key="1">
    <citation type="submission" date="2021-10" db="EMBL/GenBank/DDBJ databases">
        <title>Draft genome of Aestuariibacter halophilus JC2043.</title>
        <authorList>
            <person name="Emsley S.A."/>
            <person name="Pfannmuller K.M."/>
            <person name="Ushijima B."/>
            <person name="Saw J.H."/>
            <person name="Videau P."/>
        </authorList>
    </citation>
    <scope>NUCLEOTIDE SEQUENCE [LARGE SCALE GENOMIC DNA]</scope>
    <source>
        <strain evidence="2 3">JC2043</strain>
    </source>
</reference>
<evidence type="ECO:0000256" key="1">
    <source>
        <dbReference type="ARBA" id="ARBA00022729"/>
    </source>
</evidence>
<dbReference type="SUPFAM" id="SSF53850">
    <property type="entry name" value="Periplasmic binding protein-like II"/>
    <property type="match status" value="1"/>
</dbReference>
<comment type="caution">
    <text evidence="2">The sequence shown here is derived from an EMBL/GenBank/DDBJ whole genome shotgun (WGS) entry which is preliminary data.</text>
</comment>
<keyword evidence="3" id="KW-1185">Reference proteome</keyword>
<dbReference type="Proteomes" id="UP001520878">
    <property type="component" value="Unassembled WGS sequence"/>
</dbReference>
<accession>A0ABS8GD40</accession>
<dbReference type="EMBL" id="JAJEWP010000007">
    <property type="protein sequence ID" value="MCC2618021.1"/>
    <property type="molecule type" value="Genomic_DNA"/>
</dbReference>
<keyword evidence="1" id="KW-0732">Signal</keyword>
<dbReference type="PANTHER" id="PTHR30222">
    <property type="entry name" value="SPERMIDINE/PUTRESCINE-BINDING PERIPLASMIC PROTEIN"/>
    <property type="match status" value="1"/>
</dbReference>